<protein>
    <recommendedName>
        <fullName evidence="1">T6SS immunity protein Tdi1 C-terminal domain-containing protein</fullName>
    </recommendedName>
</protein>
<evidence type="ECO:0000313" key="3">
    <source>
        <dbReference type="Proteomes" id="UP000191554"/>
    </source>
</evidence>
<dbReference type="OrthoDB" id="2988179at2"/>
<evidence type="ECO:0000313" key="2">
    <source>
        <dbReference type="EMBL" id="OPX42855.1"/>
    </source>
</evidence>
<keyword evidence="3" id="KW-1185">Reference proteome</keyword>
<organism evidence="2 3">
    <name type="scientific">Ruminiclostridium hungatei</name>
    <name type="common">Clostridium hungatei</name>
    <dbReference type="NCBI Taxonomy" id="48256"/>
    <lineage>
        <taxon>Bacteria</taxon>
        <taxon>Bacillati</taxon>
        <taxon>Bacillota</taxon>
        <taxon>Clostridia</taxon>
        <taxon>Eubacteriales</taxon>
        <taxon>Oscillospiraceae</taxon>
        <taxon>Ruminiclostridium</taxon>
    </lineage>
</organism>
<accession>A0A1V4SHA9</accession>
<evidence type="ECO:0000259" key="1">
    <source>
        <dbReference type="Pfam" id="PF08906"/>
    </source>
</evidence>
<feature type="domain" description="T6SS immunity protein Tdi1 C-terminal" evidence="1">
    <location>
        <begin position="145"/>
        <end position="183"/>
    </location>
</feature>
<name>A0A1V4SHA9_RUMHU</name>
<dbReference type="InterPro" id="IPR015002">
    <property type="entry name" value="T6SS_Tdi1_C"/>
</dbReference>
<dbReference type="EMBL" id="MZGX01000023">
    <property type="protein sequence ID" value="OPX42855.1"/>
    <property type="molecule type" value="Genomic_DNA"/>
</dbReference>
<gene>
    <name evidence="2" type="ORF">CLHUN_31790</name>
</gene>
<reference evidence="2 3" key="1">
    <citation type="submission" date="2017-03" db="EMBL/GenBank/DDBJ databases">
        <title>Genome sequence of Clostridium hungatei DSM 14427.</title>
        <authorList>
            <person name="Poehlein A."/>
            <person name="Daniel R."/>
        </authorList>
    </citation>
    <scope>NUCLEOTIDE SEQUENCE [LARGE SCALE GENOMIC DNA]</scope>
    <source>
        <strain evidence="2 3">DSM 14427</strain>
    </source>
</reference>
<dbReference type="AlphaFoldDB" id="A0A1V4SHA9"/>
<sequence>MFERFCKFFSINEVSNVIKGNNSVEVLSKLLNTFGGKSFNKGLYRLHTLSDVEKWNNNVIQAFPEFNGRITCFGYDWLGRQFALDNQRIENEQPQILMFEPGTAEVLEIPCNIVQFHDEEIPEYHDSCLASEFFKDWTSINPDGLKINECVGYKVMLFLGGEDTLQNLEKSDMDVYWSICSQLIQKTNGLPEGTIVKGIGFSE</sequence>
<dbReference type="Pfam" id="PF08906">
    <property type="entry name" value="T6SS_Tdi1_C"/>
    <property type="match status" value="1"/>
</dbReference>
<dbReference type="Proteomes" id="UP000191554">
    <property type="component" value="Unassembled WGS sequence"/>
</dbReference>
<comment type="caution">
    <text evidence="2">The sequence shown here is derived from an EMBL/GenBank/DDBJ whole genome shotgun (WGS) entry which is preliminary data.</text>
</comment>
<proteinExistence type="predicted"/>
<dbReference type="RefSeq" id="WP_080065616.1">
    <property type="nucleotide sequence ID" value="NZ_MZGX01000023.1"/>
</dbReference>